<comment type="caution">
    <text evidence="1">The sequence shown here is derived from an EMBL/GenBank/DDBJ whole genome shotgun (WGS) entry which is preliminary data.</text>
</comment>
<accession>A0A0Q0SB68</accession>
<dbReference type="PATRIC" id="fig|362413.3.peg.4581"/>
<dbReference type="AlphaFoldDB" id="A0A0Q0SB68"/>
<evidence type="ECO:0000313" key="2">
    <source>
        <dbReference type="Proteomes" id="UP000050443"/>
    </source>
</evidence>
<evidence type="ECO:0000313" key="1">
    <source>
        <dbReference type="EMBL" id="KQB41287.1"/>
    </source>
</evidence>
<dbReference type="STRING" id="362413.RC62_4664"/>
<name>A0A0Q0SB68_9FLAO</name>
<dbReference type="OrthoDB" id="9911586at2"/>
<dbReference type="Proteomes" id="UP000050443">
    <property type="component" value="Unassembled WGS sequence"/>
</dbReference>
<protein>
    <submittedName>
        <fullName evidence="1">Uncharacterized protein</fullName>
    </submittedName>
</protein>
<dbReference type="RefSeq" id="WP_055094460.1">
    <property type="nucleotide sequence ID" value="NZ_JRLF01000009.1"/>
</dbReference>
<proteinExistence type="predicted"/>
<reference evidence="1 2" key="1">
    <citation type="submission" date="2014-09" db="EMBL/GenBank/DDBJ databases">
        <title>Genome sequence of Flavobacterium aquidurense RC62.</title>
        <authorList>
            <person name="Kim J.F."/>
            <person name="Kwak M.-J."/>
        </authorList>
    </citation>
    <scope>NUCLEOTIDE SEQUENCE [LARGE SCALE GENOMIC DNA]</scope>
    <source>
        <strain evidence="1 2">RC62</strain>
    </source>
</reference>
<organism evidence="1 2">
    <name type="scientific">Flavobacterium aquidurense</name>
    <dbReference type="NCBI Taxonomy" id="362413"/>
    <lineage>
        <taxon>Bacteria</taxon>
        <taxon>Pseudomonadati</taxon>
        <taxon>Bacteroidota</taxon>
        <taxon>Flavobacteriia</taxon>
        <taxon>Flavobacteriales</taxon>
        <taxon>Flavobacteriaceae</taxon>
        <taxon>Flavobacterium</taxon>
    </lineage>
</organism>
<gene>
    <name evidence="1" type="ORF">RC62_4664</name>
</gene>
<sequence length="210" mass="22998">MEKFIAEQLKENFVVKVFGEPYSVLKLDLAKENSPSLKQFGEGPWLVKVVGLKTAGACIKLDKPKFLLLPGSGEKADDCGFDNSSVLMWKVEKDFSTLDLQINPISIGEIVNDSEKGLSLSLKLKEPNYSKGVFTGKVEIKAGIFGLKITENVPIKGTITEGGSIKVYEEYIGPFLVVIVLTLETLNRACAEVTVYYSGFSANDKVCVTF</sequence>
<dbReference type="EMBL" id="JRLF01000009">
    <property type="protein sequence ID" value="KQB41287.1"/>
    <property type="molecule type" value="Genomic_DNA"/>
</dbReference>